<name>A0AA86P9Z3_9EUKA</name>
<dbReference type="Pfam" id="PF01163">
    <property type="entry name" value="RIO1"/>
    <property type="match status" value="2"/>
</dbReference>
<reference evidence="17 18" key="2">
    <citation type="submission" date="2024-07" db="EMBL/GenBank/DDBJ databases">
        <authorList>
            <person name="Akdeniz Z."/>
        </authorList>
    </citation>
    <scope>NUCLEOTIDE SEQUENCE [LARGE SCALE GENOMIC DNA]</scope>
</reference>
<keyword evidence="10" id="KW-0460">Magnesium</keyword>
<dbReference type="GO" id="GO:0005634">
    <property type="term" value="C:nucleus"/>
    <property type="evidence" value="ECO:0007669"/>
    <property type="project" value="TreeGrafter"/>
</dbReference>
<evidence type="ECO:0000256" key="4">
    <source>
        <dbReference type="ARBA" id="ARBA00022527"/>
    </source>
</evidence>
<evidence type="ECO:0000256" key="8">
    <source>
        <dbReference type="ARBA" id="ARBA00022777"/>
    </source>
</evidence>
<keyword evidence="18" id="KW-1185">Reference proteome</keyword>
<dbReference type="Pfam" id="PF09202">
    <property type="entry name" value="Rio2_N"/>
    <property type="match status" value="1"/>
</dbReference>
<dbReference type="EMBL" id="CATOUU010000517">
    <property type="protein sequence ID" value="CAI9932569.1"/>
    <property type="molecule type" value="Genomic_DNA"/>
</dbReference>
<dbReference type="Gene3D" id="3.30.200.20">
    <property type="entry name" value="Phosphorylase Kinase, domain 1"/>
    <property type="match status" value="1"/>
</dbReference>
<dbReference type="GO" id="GO:0046872">
    <property type="term" value="F:metal ion binding"/>
    <property type="evidence" value="ECO:0007669"/>
    <property type="project" value="UniProtKB-KW"/>
</dbReference>
<dbReference type="InterPro" id="IPR000687">
    <property type="entry name" value="RIO_kinase"/>
</dbReference>
<dbReference type="Gene3D" id="1.10.510.10">
    <property type="entry name" value="Transferase(Phosphotransferase) domain 1"/>
    <property type="match status" value="1"/>
</dbReference>
<dbReference type="Gene3D" id="1.10.10.10">
    <property type="entry name" value="Winged helix-like DNA-binding domain superfamily/Winged helix DNA-binding domain"/>
    <property type="match status" value="1"/>
</dbReference>
<dbReference type="InterPro" id="IPR036388">
    <property type="entry name" value="WH-like_DNA-bd_sf"/>
</dbReference>
<feature type="coiled-coil region" evidence="13">
    <location>
        <begin position="253"/>
        <end position="280"/>
    </location>
</feature>
<evidence type="ECO:0000313" key="17">
    <source>
        <dbReference type="EMBL" id="CAL6005907.1"/>
    </source>
</evidence>
<feature type="domain" description="RIO kinase" evidence="15">
    <location>
        <begin position="61"/>
        <end position="262"/>
    </location>
</feature>
<keyword evidence="4" id="KW-0723">Serine/threonine-protein kinase</keyword>
<keyword evidence="13" id="KW-0175">Coiled coil</keyword>
<evidence type="ECO:0000256" key="6">
    <source>
        <dbReference type="ARBA" id="ARBA00022723"/>
    </source>
</evidence>
<dbReference type="GO" id="GO:0004674">
    <property type="term" value="F:protein serine/threonine kinase activity"/>
    <property type="evidence" value="ECO:0007669"/>
    <property type="project" value="UniProtKB-KW"/>
</dbReference>
<dbReference type="EC" id="2.7.11.1" evidence="3"/>
<dbReference type="SUPFAM" id="SSF46785">
    <property type="entry name" value="Winged helix' DNA-binding domain"/>
    <property type="match status" value="1"/>
</dbReference>
<evidence type="ECO:0000256" key="9">
    <source>
        <dbReference type="ARBA" id="ARBA00022840"/>
    </source>
</evidence>
<dbReference type="InterPro" id="IPR018934">
    <property type="entry name" value="RIO_dom"/>
</dbReference>
<dbReference type="SMART" id="SM00090">
    <property type="entry name" value="RIO"/>
    <property type="match status" value="1"/>
</dbReference>
<dbReference type="GO" id="GO:0030688">
    <property type="term" value="C:preribosome, small subunit precursor"/>
    <property type="evidence" value="ECO:0007669"/>
    <property type="project" value="TreeGrafter"/>
</dbReference>
<reference evidence="16" key="1">
    <citation type="submission" date="2023-06" db="EMBL/GenBank/DDBJ databases">
        <authorList>
            <person name="Kurt Z."/>
        </authorList>
    </citation>
    <scope>NUCLEOTIDE SEQUENCE</scope>
</reference>
<evidence type="ECO:0000256" key="7">
    <source>
        <dbReference type="ARBA" id="ARBA00022741"/>
    </source>
</evidence>
<dbReference type="GO" id="GO:0005829">
    <property type="term" value="C:cytosol"/>
    <property type="evidence" value="ECO:0007669"/>
    <property type="project" value="TreeGrafter"/>
</dbReference>
<dbReference type="AlphaFoldDB" id="A0AA86P9Z3"/>
<feature type="region of interest" description="Disordered" evidence="14">
    <location>
        <begin position="397"/>
        <end position="427"/>
    </location>
</feature>
<dbReference type="InterPro" id="IPR015285">
    <property type="entry name" value="RIO2_wHTH_N"/>
</dbReference>
<dbReference type="GO" id="GO:0030490">
    <property type="term" value="P:maturation of SSU-rRNA"/>
    <property type="evidence" value="ECO:0007669"/>
    <property type="project" value="TreeGrafter"/>
</dbReference>
<keyword evidence="7" id="KW-0547">Nucleotide-binding</keyword>
<comment type="similarity">
    <text evidence="2">Belongs to the protein kinase superfamily. RIO-type Ser/Thr kinase family.</text>
</comment>
<protein>
    <recommendedName>
        <fullName evidence="3">non-specific serine/threonine protein kinase</fullName>
        <ecNumber evidence="3">2.7.11.1</ecNumber>
    </recommendedName>
</protein>
<comment type="cofactor">
    <cofactor evidence="1">
        <name>Mg(2+)</name>
        <dbReference type="ChEBI" id="CHEBI:18420"/>
    </cofactor>
</comment>
<keyword evidence="9" id="KW-0067">ATP-binding</keyword>
<dbReference type="SUPFAM" id="SSF56112">
    <property type="entry name" value="Protein kinase-like (PK-like)"/>
    <property type="match status" value="1"/>
</dbReference>
<proteinExistence type="inferred from homology"/>
<feature type="compositionally biased region" description="Low complexity" evidence="14">
    <location>
        <begin position="410"/>
        <end position="420"/>
    </location>
</feature>
<evidence type="ECO:0000256" key="12">
    <source>
        <dbReference type="ARBA" id="ARBA00048679"/>
    </source>
</evidence>
<dbReference type="PANTHER" id="PTHR45852:SF1">
    <property type="entry name" value="SERINE_THREONINE-PROTEIN KINASE RIO2"/>
    <property type="match status" value="1"/>
</dbReference>
<evidence type="ECO:0000313" key="16">
    <source>
        <dbReference type="EMBL" id="CAI9932569.1"/>
    </source>
</evidence>
<dbReference type="FunFam" id="3.30.200.20:FF:000052">
    <property type="entry name" value="Serine/threonine-protein kinase RIO2"/>
    <property type="match status" value="1"/>
</dbReference>
<organism evidence="16">
    <name type="scientific">Hexamita inflata</name>
    <dbReference type="NCBI Taxonomy" id="28002"/>
    <lineage>
        <taxon>Eukaryota</taxon>
        <taxon>Metamonada</taxon>
        <taxon>Diplomonadida</taxon>
        <taxon>Hexamitidae</taxon>
        <taxon>Hexamitinae</taxon>
        <taxon>Hexamita</taxon>
    </lineage>
</organism>
<evidence type="ECO:0000256" key="2">
    <source>
        <dbReference type="ARBA" id="ARBA00009196"/>
    </source>
</evidence>
<keyword evidence="8" id="KW-0418">Kinase</keyword>
<evidence type="ECO:0000256" key="3">
    <source>
        <dbReference type="ARBA" id="ARBA00012513"/>
    </source>
</evidence>
<dbReference type="InterPro" id="IPR036390">
    <property type="entry name" value="WH_DNA-bd_sf"/>
</dbReference>
<dbReference type="PANTHER" id="PTHR45852">
    <property type="entry name" value="SER/THR-PROTEIN KINASE RIO2"/>
    <property type="match status" value="1"/>
</dbReference>
<evidence type="ECO:0000256" key="10">
    <source>
        <dbReference type="ARBA" id="ARBA00022842"/>
    </source>
</evidence>
<comment type="catalytic activity">
    <reaction evidence="11">
        <text>L-threonyl-[protein] + ATP = O-phospho-L-threonyl-[protein] + ADP + H(+)</text>
        <dbReference type="Rhea" id="RHEA:46608"/>
        <dbReference type="Rhea" id="RHEA-COMP:11060"/>
        <dbReference type="Rhea" id="RHEA-COMP:11605"/>
        <dbReference type="ChEBI" id="CHEBI:15378"/>
        <dbReference type="ChEBI" id="CHEBI:30013"/>
        <dbReference type="ChEBI" id="CHEBI:30616"/>
        <dbReference type="ChEBI" id="CHEBI:61977"/>
        <dbReference type="ChEBI" id="CHEBI:456216"/>
        <dbReference type="EC" id="2.7.11.1"/>
    </reaction>
</comment>
<evidence type="ECO:0000256" key="1">
    <source>
        <dbReference type="ARBA" id="ARBA00001946"/>
    </source>
</evidence>
<accession>A0AA86P9Z3</accession>
<dbReference type="InterPro" id="IPR011009">
    <property type="entry name" value="Kinase-like_dom_sf"/>
</dbReference>
<dbReference type="GO" id="GO:0005524">
    <property type="term" value="F:ATP binding"/>
    <property type="evidence" value="ECO:0007669"/>
    <property type="project" value="UniProtKB-KW"/>
</dbReference>
<evidence type="ECO:0000256" key="13">
    <source>
        <dbReference type="SAM" id="Coils"/>
    </source>
</evidence>
<keyword evidence="5" id="KW-0808">Transferase</keyword>
<gene>
    <name evidence="17" type="ORF">HINF_LOCUS19833</name>
    <name evidence="16" type="ORF">HINF_LOCUS20214</name>
</gene>
<dbReference type="Proteomes" id="UP001642409">
    <property type="component" value="Unassembled WGS sequence"/>
</dbReference>
<comment type="caution">
    <text evidence="16">The sequence shown here is derived from an EMBL/GenBank/DDBJ whole genome shotgun (WGS) entry which is preliminary data.</text>
</comment>
<evidence type="ECO:0000259" key="15">
    <source>
        <dbReference type="SMART" id="SM00090"/>
    </source>
</evidence>
<evidence type="ECO:0000256" key="14">
    <source>
        <dbReference type="SAM" id="MobiDB-lite"/>
    </source>
</evidence>
<evidence type="ECO:0000256" key="11">
    <source>
        <dbReference type="ARBA" id="ARBA00047899"/>
    </source>
</evidence>
<dbReference type="EMBL" id="CAXDID020000052">
    <property type="protein sequence ID" value="CAL6005907.1"/>
    <property type="molecule type" value="Genomic_DNA"/>
</dbReference>
<sequence>MVNLDLSNLDTISNNHLRVLQAMEQGMRNHDYVPVVLIQQISNISSVAIYLGDLHRLKLVACKNHTTYTLTYLGFDYLALTVLSKRGIFDIVGSRVGVGKEADVYIATNSKTHKTVALKFHKLGLSSFKKAKEKRNYLEHRQNASWMHMSRLSAMREFGFLATLQDNFDSPKALSLNRHCVVMEFIPGFKMACLRGLSPEWANDLGWNVWWKMVELLRRGVIHGDMNEYNIIVQVKDELLCQIKEEKPDTQELPEAQNEIQDIEGEEMEENEEAEEKEVEEQHFNVKLPIMDEMPPLPNDDYKFFTRVVIIDFPQMIQTTDKEAEYQFDRDVESYENFLNRRFQAGLKLPRFAQFFHLVKPKDEEQIETTEKFVKKAIEKQGQVYEESKAKDVKSCVKKEMNRKQQQGTKLVQKGQVKNKNNVKDWE</sequence>
<evidence type="ECO:0000256" key="5">
    <source>
        <dbReference type="ARBA" id="ARBA00022679"/>
    </source>
</evidence>
<evidence type="ECO:0000313" key="18">
    <source>
        <dbReference type="Proteomes" id="UP001642409"/>
    </source>
</evidence>
<comment type="catalytic activity">
    <reaction evidence="12">
        <text>L-seryl-[protein] + ATP = O-phospho-L-seryl-[protein] + ADP + H(+)</text>
        <dbReference type="Rhea" id="RHEA:17989"/>
        <dbReference type="Rhea" id="RHEA-COMP:9863"/>
        <dbReference type="Rhea" id="RHEA-COMP:11604"/>
        <dbReference type="ChEBI" id="CHEBI:15378"/>
        <dbReference type="ChEBI" id="CHEBI:29999"/>
        <dbReference type="ChEBI" id="CHEBI:30616"/>
        <dbReference type="ChEBI" id="CHEBI:83421"/>
        <dbReference type="ChEBI" id="CHEBI:456216"/>
        <dbReference type="EC" id="2.7.11.1"/>
    </reaction>
</comment>
<keyword evidence="6" id="KW-0479">Metal-binding</keyword>